<dbReference type="Pfam" id="PF01029">
    <property type="entry name" value="NusB"/>
    <property type="match status" value="1"/>
</dbReference>
<protein>
    <recommendedName>
        <fullName evidence="6">Transcription antitermination protein NusB</fullName>
    </recommendedName>
    <alternativeName>
        <fullName evidence="6">Antitermination factor NusB</fullName>
    </alternativeName>
</protein>
<dbReference type="RefSeq" id="WP_066854943.1">
    <property type="nucleotide sequence ID" value="NZ_JXMS01000014.1"/>
</dbReference>
<dbReference type="GO" id="GO:0006353">
    <property type="term" value="P:DNA-templated transcription termination"/>
    <property type="evidence" value="ECO:0007669"/>
    <property type="project" value="UniProtKB-UniRule"/>
</dbReference>
<evidence type="ECO:0000256" key="4">
    <source>
        <dbReference type="ARBA" id="ARBA00023015"/>
    </source>
</evidence>
<dbReference type="OrthoDB" id="9797817at2"/>
<keyword evidence="5 6" id="KW-0804">Transcription</keyword>
<evidence type="ECO:0000313" key="8">
    <source>
        <dbReference type="EMBL" id="OBQ51591.1"/>
    </source>
</evidence>
<dbReference type="GO" id="GO:0003723">
    <property type="term" value="F:RNA binding"/>
    <property type="evidence" value="ECO:0007669"/>
    <property type="project" value="UniProtKB-UniRule"/>
</dbReference>
<proteinExistence type="inferred from homology"/>
<dbReference type="EMBL" id="JXMS01000014">
    <property type="protein sequence ID" value="OBQ51591.1"/>
    <property type="molecule type" value="Genomic_DNA"/>
</dbReference>
<dbReference type="Gene3D" id="1.10.940.10">
    <property type="entry name" value="NusB-like"/>
    <property type="match status" value="1"/>
</dbReference>
<organism evidence="8 9">
    <name type="scientific">Halodesulfovibrio spirochaetisodalis</name>
    <dbReference type="NCBI Taxonomy" id="1560234"/>
    <lineage>
        <taxon>Bacteria</taxon>
        <taxon>Pseudomonadati</taxon>
        <taxon>Thermodesulfobacteriota</taxon>
        <taxon>Desulfovibrionia</taxon>
        <taxon>Desulfovibrionales</taxon>
        <taxon>Desulfovibrionaceae</taxon>
        <taxon>Halodesulfovibrio</taxon>
    </lineage>
</organism>
<dbReference type="InterPro" id="IPR006027">
    <property type="entry name" value="NusB_RsmB_TIM44"/>
</dbReference>
<comment type="function">
    <text evidence="6">Involved in transcription antitermination. Required for transcription of ribosomal RNA (rRNA) genes. Binds specifically to the boxA antiterminator sequence of the ribosomal RNA (rrn) operons.</text>
</comment>
<keyword evidence="4 6" id="KW-0805">Transcription regulation</keyword>
<dbReference type="AlphaFoldDB" id="A0A1B7XCD3"/>
<dbReference type="SUPFAM" id="SSF48013">
    <property type="entry name" value="NusB-like"/>
    <property type="match status" value="1"/>
</dbReference>
<dbReference type="GO" id="GO:0005829">
    <property type="term" value="C:cytosol"/>
    <property type="evidence" value="ECO:0007669"/>
    <property type="project" value="TreeGrafter"/>
</dbReference>
<evidence type="ECO:0000256" key="3">
    <source>
        <dbReference type="ARBA" id="ARBA00022884"/>
    </source>
</evidence>
<keyword evidence="9" id="KW-1185">Reference proteome</keyword>
<keyword evidence="2 6" id="KW-0889">Transcription antitermination</keyword>
<dbReference type="GO" id="GO:0031564">
    <property type="term" value="P:transcription antitermination"/>
    <property type="evidence" value="ECO:0007669"/>
    <property type="project" value="UniProtKB-KW"/>
</dbReference>
<dbReference type="HAMAP" id="MF_00073">
    <property type="entry name" value="NusB"/>
    <property type="match status" value="1"/>
</dbReference>
<keyword evidence="3 6" id="KW-0694">RNA-binding</keyword>
<evidence type="ECO:0000256" key="2">
    <source>
        <dbReference type="ARBA" id="ARBA00022814"/>
    </source>
</evidence>
<evidence type="ECO:0000256" key="6">
    <source>
        <dbReference type="HAMAP-Rule" id="MF_00073"/>
    </source>
</evidence>
<comment type="similarity">
    <text evidence="1 6">Belongs to the NusB family.</text>
</comment>
<dbReference type="InterPro" id="IPR035926">
    <property type="entry name" value="NusB-like_sf"/>
</dbReference>
<dbReference type="Proteomes" id="UP000091979">
    <property type="component" value="Unassembled WGS sequence"/>
</dbReference>
<reference evidence="8 9" key="1">
    <citation type="submission" date="2015-01" db="EMBL/GenBank/DDBJ databases">
        <title>Desulfovibrio sp. JC271 draft genome sequence.</title>
        <authorList>
            <person name="Shivani Y."/>
            <person name="Subhash Y."/>
            <person name="Sasikala C."/>
            <person name="Ramana C.V."/>
        </authorList>
    </citation>
    <scope>NUCLEOTIDE SEQUENCE [LARGE SCALE GENOMIC DNA]</scope>
    <source>
        <strain evidence="8 9">JC271</strain>
    </source>
</reference>
<dbReference type="STRING" id="1560234.SP90_09430"/>
<accession>A0A1B7XCD3</accession>
<name>A0A1B7XCD3_9BACT</name>
<evidence type="ECO:0000256" key="1">
    <source>
        <dbReference type="ARBA" id="ARBA00005952"/>
    </source>
</evidence>
<gene>
    <name evidence="6" type="primary">nusB</name>
    <name evidence="8" type="ORF">SP90_09430</name>
</gene>
<dbReference type="NCBIfam" id="TIGR01951">
    <property type="entry name" value="nusB"/>
    <property type="match status" value="1"/>
</dbReference>
<dbReference type="PANTHER" id="PTHR11078">
    <property type="entry name" value="N UTILIZATION SUBSTANCE PROTEIN B-RELATED"/>
    <property type="match status" value="1"/>
</dbReference>
<dbReference type="InterPro" id="IPR011605">
    <property type="entry name" value="NusB_fam"/>
</dbReference>
<dbReference type="PATRIC" id="fig|1560234.3.peg.716"/>
<evidence type="ECO:0000256" key="5">
    <source>
        <dbReference type="ARBA" id="ARBA00023163"/>
    </source>
</evidence>
<evidence type="ECO:0000313" key="9">
    <source>
        <dbReference type="Proteomes" id="UP000091979"/>
    </source>
</evidence>
<comment type="caution">
    <text evidence="8">The sequence shown here is derived from an EMBL/GenBank/DDBJ whole genome shotgun (WGS) entry which is preliminary data.</text>
</comment>
<sequence length="155" mass="17706">MANKPKKTPRKLARAQAFQFLYGLNFSPAMTIEALQEAYMTSPDNADKPEAQCQPEGFTWDLIEGVWSNYRALDEVIAQFSRHWKVERIGKIEITLLRLAVFEMLYREDIPPKVAINEAIELAKQFGDDRSRPFVNGLLDAAAKALEEGKLELKY</sequence>
<feature type="domain" description="NusB/RsmB/TIM44" evidence="7">
    <location>
        <begin position="13"/>
        <end position="144"/>
    </location>
</feature>
<dbReference type="PANTHER" id="PTHR11078:SF3">
    <property type="entry name" value="ANTITERMINATION NUSB DOMAIN-CONTAINING PROTEIN"/>
    <property type="match status" value="1"/>
</dbReference>
<evidence type="ECO:0000259" key="7">
    <source>
        <dbReference type="Pfam" id="PF01029"/>
    </source>
</evidence>